<dbReference type="EMBL" id="CH408080">
    <property type="protein sequence ID" value="EEQ40705.1"/>
    <property type="molecule type" value="Genomic_DNA"/>
</dbReference>
<dbReference type="HOGENOM" id="CLU_1704042_0_0_1"/>
<dbReference type="OrthoDB" id="5349119at2759"/>
<feature type="compositionally biased region" description="Basic and acidic residues" evidence="1">
    <location>
        <begin position="19"/>
        <end position="29"/>
    </location>
</feature>
<sequence>MEADEEEPSLHFLSTQIQARHEDHEQREKTLSKLSKFKHALETVAPPQLKVVKKKKRSVARSKKEKPISSLSAFVCETLGSKKEVNTKKILDFFTGDESKVDSILNKVERGSNKDHHTENLISENEWKSLLEGIQSRFPSFSQRHKKNLKIYYA</sequence>
<dbReference type="KEGG" id="clu:CLUG_04833"/>
<dbReference type="VEuPathDB" id="FungiDB:CLUG_04833"/>
<gene>
    <name evidence="2" type="ORF">CLUG_04833</name>
</gene>
<evidence type="ECO:0000313" key="2">
    <source>
        <dbReference type="EMBL" id="EEQ40705.1"/>
    </source>
</evidence>
<protein>
    <submittedName>
        <fullName evidence="2">Uncharacterized protein</fullName>
    </submittedName>
</protein>
<name>C4Y9F5_CLAL4</name>
<evidence type="ECO:0000256" key="1">
    <source>
        <dbReference type="SAM" id="MobiDB-lite"/>
    </source>
</evidence>
<accession>C4Y9F5</accession>
<dbReference type="InParanoid" id="C4Y9F5"/>
<feature type="region of interest" description="Disordered" evidence="1">
    <location>
        <begin position="1"/>
        <end position="29"/>
    </location>
</feature>
<dbReference type="AlphaFoldDB" id="C4Y9F5"/>
<proteinExistence type="predicted"/>
<reference evidence="2 3" key="1">
    <citation type="journal article" date="2009" name="Nature">
        <title>Evolution of pathogenicity and sexual reproduction in eight Candida genomes.</title>
        <authorList>
            <person name="Butler G."/>
            <person name="Rasmussen M.D."/>
            <person name="Lin M.F."/>
            <person name="Santos M.A."/>
            <person name="Sakthikumar S."/>
            <person name="Munro C.A."/>
            <person name="Rheinbay E."/>
            <person name="Grabherr M."/>
            <person name="Forche A."/>
            <person name="Reedy J.L."/>
            <person name="Agrafioti I."/>
            <person name="Arnaud M.B."/>
            <person name="Bates S."/>
            <person name="Brown A.J."/>
            <person name="Brunke S."/>
            <person name="Costanzo M.C."/>
            <person name="Fitzpatrick D.A."/>
            <person name="de Groot P.W."/>
            <person name="Harris D."/>
            <person name="Hoyer L.L."/>
            <person name="Hube B."/>
            <person name="Klis F.M."/>
            <person name="Kodira C."/>
            <person name="Lennard N."/>
            <person name="Logue M.E."/>
            <person name="Martin R."/>
            <person name="Neiman A.M."/>
            <person name="Nikolaou E."/>
            <person name="Quail M.A."/>
            <person name="Quinn J."/>
            <person name="Santos M.C."/>
            <person name="Schmitzberger F.F."/>
            <person name="Sherlock G."/>
            <person name="Shah P."/>
            <person name="Silverstein K.A."/>
            <person name="Skrzypek M.S."/>
            <person name="Soll D."/>
            <person name="Staggs R."/>
            <person name="Stansfield I."/>
            <person name="Stumpf M.P."/>
            <person name="Sudbery P.E."/>
            <person name="Srikantha T."/>
            <person name="Zeng Q."/>
            <person name="Berman J."/>
            <person name="Berriman M."/>
            <person name="Heitman J."/>
            <person name="Gow N.A."/>
            <person name="Lorenz M.C."/>
            <person name="Birren B.W."/>
            <person name="Kellis M."/>
            <person name="Cuomo C.A."/>
        </authorList>
    </citation>
    <scope>NUCLEOTIDE SEQUENCE [LARGE SCALE GENOMIC DNA]</scope>
    <source>
        <strain evidence="2 3">ATCC 42720</strain>
    </source>
</reference>
<organism evidence="2 3">
    <name type="scientific">Clavispora lusitaniae (strain ATCC 42720)</name>
    <name type="common">Yeast</name>
    <name type="synonym">Candida lusitaniae</name>
    <dbReference type="NCBI Taxonomy" id="306902"/>
    <lineage>
        <taxon>Eukaryota</taxon>
        <taxon>Fungi</taxon>
        <taxon>Dikarya</taxon>
        <taxon>Ascomycota</taxon>
        <taxon>Saccharomycotina</taxon>
        <taxon>Pichiomycetes</taxon>
        <taxon>Metschnikowiaceae</taxon>
        <taxon>Clavispora</taxon>
    </lineage>
</organism>
<dbReference type="Proteomes" id="UP000007703">
    <property type="component" value="Unassembled WGS sequence"/>
</dbReference>
<evidence type="ECO:0000313" key="3">
    <source>
        <dbReference type="Proteomes" id="UP000007703"/>
    </source>
</evidence>